<evidence type="ECO:0000259" key="2">
    <source>
        <dbReference type="Pfam" id="PF05569"/>
    </source>
</evidence>
<reference evidence="3 4" key="1">
    <citation type="submission" date="2018-08" db="EMBL/GenBank/DDBJ databases">
        <title>A genome reference for cultivated species of the human gut microbiota.</title>
        <authorList>
            <person name="Zou Y."/>
            <person name="Xue W."/>
            <person name="Luo G."/>
        </authorList>
    </citation>
    <scope>NUCLEOTIDE SEQUENCE [LARGE SCALE GENOMIC DNA]</scope>
    <source>
        <strain evidence="3 4">AF31-17AC</strain>
    </source>
</reference>
<protein>
    <recommendedName>
        <fullName evidence="2">Peptidase M56 domain-containing protein</fullName>
    </recommendedName>
</protein>
<accession>A0A415TVA8</accession>
<dbReference type="PANTHER" id="PTHR34978">
    <property type="entry name" value="POSSIBLE SENSOR-TRANSDUCER PROTEIN BLAR"/>
    <property type="match status" value="1"/>
</dbReference>
<evidence type="ECO:0000256" key="1">
    <source>
        <dbReference type="SAM" id="Phobius"/>
    </source>
</evidence>
<dbReference type="RefSeq" id="WP_118486500.1">
    <property type="nucleotide sequence ID" value="NZ_QRQO01000057.1"/>
</dbReference>
<dbReference type="EMBL" id="QRQO01000057">
    <property type="protein sequence ID" value="RHN08820.1"/>
    <property type="molecule type" value="Genomic_DNA"/>
</dbReference>
<keyword evidence="1" id="KW-0812">Transmembrane</keyword>
<feature type="transmembrane region" description="Helical" evidence="1">
    <location>
        <begin position="6"/>
        <end position="24"/>
    </location>
</feature>
<name>A0A415TVA8_9FIRM</name>
<dbReference type="Proteomes" id="UP000283700">
    <property type="component" value="Unassembled WGS sequence"/>
</dbReference>
<keyword evidence="1" id="KW-1133">Transmembrane helix</keyword>
<organism evidence="3 4">
    <name type="scientific">Anaerobutyricum hallii</name>
    <dbReference type="NCBI Taxonomy" id="39488"/>
    <lineage>
        <taxon>Bacteria</taxon>
        <taxon>Bacillati</taxon>
        <taxon>Bacillota</taxon>
        <taxon>Clostridia</taxon>
        <taxon>Lachnospirales</taxon>
        <taxon>Lachnospiraceae</taxon>
        <taxon>Anaerobutyricum</taxon>
    </lineage>
</organism>
<evidence type="ECO:0000313" key="3">
    <source>
        <dbReference type="EMBL" id="RHN08820.1"/>
    </source>
</evidence>
<feature type="transmembrane region" description="Helical" evidence="1">
    <location>
        <begin position="294"/>
        <end position="313"/>
    </location>
</feature>
<proteinExistence type="predicted"/>
<sequence length="384" mass="45510">MLSLYSLIWTFLISCPMLLLIFILRRRSDYLTKYGVTFISILYIFCTVRMLFPIEFPSHQKVICDPYLFSFIMKVYADLGPSGRRTALYVIVGIWILGSIIAFLCKNREWNKVKGYLMKGASKGDGVAEQILERIDPECPITIEYNLAIAEPFIRGLRHPVIYLPEKECNEKELEFILMHEYLHWKRKDLWKKFIINIIGMIFWWNPLAYLLCKDLDQIIELNCDNAMSKKYSEMDTLYYLDTLTYMAGGRRANFDKVSSDTLGFVKKLEVRPLKQRFHYVMFKKDDKKTQRKMNLFILCVSVIWFTASYYFILQPEYIVPSTDMHQENTPFVSDGENSYLEEQKDGTYIFHYGKYEEKVLKEDVENGIYEEYPIIKYNKKKKG</sequence>
<dbReference type="Pfam" id="PF05569">
    <property type="entry name" value="Peptidase_M56"/>
    <property type="match status" value="1"/>
</dbReference>
<feature type="domain" description="Peptidase M56" evidence="2">
    <location>
        <begin position="84"/>
        <end position="253"/>
    </location>
</feature>
<dbReference type="PANTHER" id="PTHR34978:SF3">
    <property type="entry name" value="SLR0241 PROTEIN"/>
    <property type="match status" value="1"/>
</dbReference>
<evidence type="ECO:0000313" key="4">
    <source>
        <dbReference type="Proteomes" id="UP000283700"/>
    </source>
</evidence>
<comment type="caution">
    <text evidence="3">The sequence shown here is derived from an EMBL/GenBank/DDBJ whole genome shotgun (WGS) entry which is preliminary data.</text>
</comment>
<gene>
    <name evidence="3" type="ORF">DWZ29_14315</name>
</gene>
<dbReference type="AlphaFoldDB" id="A0A415TVA8"/>
<keyword evidence="1" id="KW-0472">Membrane</keyword>
<dbReference type="CDD" id="cd07341">
    <property type="entry name" value="M56_BlaR1_MecR1_like"/>
    <property type="match status" value="1"/>
</dbReference>
<dbReference type="InterPro" id="IPR008756">
    <property type="entry name" value="Peptidase_M56"/>
</dbReference>
<dbReference type="InterPro" id="IPR052173">
    <property type="entry name" value="Beta-lactam_resp_regulator"/>
</dbReference>
<feature type="transmembrane region" description="Helical" evidence="1">
    <location>
        <begin position="86"/>
        <end position="105"/>
    </location>
</feature>
<feature type="transmembrane region" description="Helical" evidence="1">
    <location>
        <begin position="31"/>
        <end position="52"/>
    </location>
</feature>